<comment type="similarity">
    <text evidence="1">Belongs to the 'phage' integrase family.</text>
</comment>
<dbReference type="PANTHER" id="PTHR30349:SF64">
    <property type="entry name" value="PROPHAGE INTEGRASE INTD-RELATED"/>
    <property type="match status" value="1"/>
</dbReference>
<comment type="caution">
    <text evidence="6">The sequence shown here is derived from an EMBL/GenBank/DDBJ whole genome shotgun (WGS) entry which is preliminary data.</text>
</comment>
<dbReference type="InterPro" id="IPR011010">
    <property type="entry name" value="DNA_brk_join_enz"/>
</dbReference>
<dbReference type="CDD" id="cd01189">
    <property type="entry name" value="INT_ICEBs1_C_like"/>
    <property type="match status" value="1"/>
</dbReference>
<dbReference type="GO" id="GO:0015074">
    <property type="term" value="P:DNA integration"/>
    <property type="evidence" value="ECO:0007669"/>
    <property type="project" value="UniProtKB-KW"/>
</dbReference>
<dbReference type="EMBL" id="VYWW01000013">
    <property type="protein sequence ID" value="KAA9322983.1"/>
    <property type="molecule type" value="Genomic_DNA"/>
</dbReference>
<dbReference type="InterPro" id="IPR002104">
    <property type="entry name" value="Integrase_catalytic"/>
</dbReference>
<dbReference type="Gene3D" id="1.10.150.130">
    <property type="match status" value="1"/>
</dbReference>
<evidence type="ECO:0000256" key="2">
    <source>
        <dbReference type="ARBA" id="ARBA00022908"/>
    </source>
</evidence>
<evidence type="ECO:0000259" key="5">
    <source>
        <dbReference type="PROSITE" id="PS51898"/>
    </source>
</evidence>
<keyword evidence="3" id="KW-0238">DNA-binding</keyword>
<dbReference type="InterPro" id="IPR013762">
    <property type="entry name" value="Integrase-like_cat_sf"/>
</dbReference>
<keyword evidence="2" id="KW-0229">DNA integration</keyword>
<dbReference type="Gene3D" id="1.10.443.10">
    <property type="entry name" value="Intergrase catalytic core"/>
    <property type="match status" value="1"/>
</dbReference>
<name>A0A5N1IBH7_LACJE</name>
<organism evidence="6 7">
    <name type="scientific">Lactobacillus jensenii</name>
    <dbReference type="NCBI Taxonomy" id="109790"/>
    <lineage>
        <taxon>Bacteria</taxon>
        <taxon>Bacillati</taxon>
        <taxon>Bacillota</taxon>
        <taxon>Bacilli</taxon>
        <taxon>Lactobacillales</taxon>
        <taxon>Lactobacillaceae</taxon>
        <taxon>Lactobacillus</taxon>
    </lineage>
</organism>
<keyword evidence="4" id="KW-0233">DNA recombination</keyword>
<dbReference type="Pfam" id="PF00589">
    <property type="entry name" value="Phage_integrase"/>
    <property type="match status" value="1"/>
</dbReference>
<dbReference type="PANTHER" id="PTHR30349">
    <property type="entry name" value="PHAGE INTEGRASE-RELATED"/>
    <property type="match status" value="1"/>
</dbReference>
<dbReference type="InterPro" id="IPR050090">
    <property type="entry name" value="Tyrosine_recombinase_XerCD"/>
</dbReference>
<evidence type="ECO:0000256" key="3">
    <source>
        <dbReference type="ARBA" id="ARBA00023125"/>
    </source>
</evidence>
<reference evidence="6 7" key="1">
    <citation type="submission" date="2019-09" db="EMBL/GenBank/DDBJ databases">
        <title>Draft genome sequence assemblies of isolates from the urinary tract.</title>
        <authorList>
            <person name="Mores C.R."/>
            <person name="Putonti C."/>
            <person name="Wolfe A.J."/>
        </authorList>
    </citation>
    <scope>NUCLEOTIDE SEQUENCE [LARGE SCALE GENOMIC DNA]</scope>
    <source>
        <strain evidence="6 7">UMB246</strain>
    </source>
</reference>
<proteinExistence type="inferred from homology"/>
<dbReference type="Pfam" id="PF14659">
    <property type="entry name" value="Phage_int_SAM_3"/>
    <property type="match status" value="1"/>
</dbReference>
<dbReference type="Proteomes" id="UP000327236">
    <property type="component" value="Unassembled WGS sequence"/>
</dbReference>
<accession>A0A5N1IBH7</accession>
<dbReference type="SUPFAM" id="SSF56349">
    <property type="entry name" value="DNA breaking-rejoining enzymes"/>
    <property type="match status" value="1"/>
</dbReference>
<dbReference type="InterPro" id="IPR010998">
    <property type="entry name" value="Integrase_recombinase_N"/>
</dbReference>
<evidence type="ECO:0000256" key="1">
    <source>
        <dbReference type="ARBA" id="ARBA00008857"/>
    </source>
</evidence>
<dbReference type="GO" id="GO:0003677">
    <property type="term" value="F:DNA binding"/>
    <property type="evidence" value="ECO:0007669"/>
    <property type="project" value="UniProtKB-KW"/>
</dbReference>
<protein>
    <submittedName>
        <fullName evidence="6">Site-specific integrase</fullName>
    </submittedName>
</protein>
<gene>
    <name evidence="6" type="ORF">F6H94_04305</name>
</gene>
<dbReference type="InterPro" id="IPR004107">
    <property type="entry name" value="Integrase_SAM-like_N"/>
</dbReference>
<dbReference type="OrthoDB" id="9803188at2"/>
<dbReference type="RefSeq" id="WP_034535684.1">
    <property type="nucleotide sequence ID" value="NZ_CATOVC010000001.1"/>
</dbReference>
<dbReference type="PROSITE" id="PS51898">
    <property type="entry name" value="TYR_RECOMBINASE"/>
    <property type="match status" value="1"/>
</dbReference>
<evidence type="ECO:0000256" key="4">
    <source>
        <dbReference type="ARBA" id="ARBA00023172"/>
    </source>
</evidence>
<dbReference type="GO" id="GO:0006310">
    <property type="term" value="P:DNA recombination"/>
    <property type="evidence" value="ECO:0007669"/>
    <property type="project" value="UniProtKB-KW"/>
</dbReference>
<feature type="domain" description="Tyr recombinase" evidence="5">
    <location>
        <begin position="162"/>
        <end position="352"/>
    </location>
</feature>
<dbReference type="AlphaFoldDB" id="A0A5N1IBH7"/>
<sequence length="361" mass="41393">MAQIIKKDNGWTIRYSHRVGKSLSQKYKSGFKTKAEAQAYIAKLEQMKQAGLKFDVNPSLVEYYQNWVDTYKKAKVTLSTYQDYQLNGKRLENYFGKTKMKNITRSAYQEFINDFGNNHAKNTVHKLNNCVKSCVQSALYDGIITKDFTHNINISFNADKALKVEYLSIAQIKALINYETKTRKPLRPNNYLIIAALYSGARLSELTGLTWNDIDVYGNTFSISKTWNYRTKQFGPTKNESSVRKISVPKKLIDLLLELKVNRSDFVFWSATHQGLPNSHTANKALKRALDSLNIAKRDFHFHSLRHCHVAFLLSQGIPIDGIAKRLGHANVITTMKIYAYLIDEYRNNLSNQIVDNLNAL</sequence>
<evidence type="ECO:0000313" key="6">
    <source>
        <dbReference type="EMBL" id="KAA9322983.1"/>
    </source>
</evidence>
<evidence type="ECO:0000313" key="7">
    <source>
        <dbReference type="Proteomes" id="UP000327236"/>
    </source>
</evidence>